<dbReference type="KEGG" id="euz:DVS28_b0280"/>
<keyword evidence="1" id="KW-0614">Plasmid</keyword>
<proteinExistence type="predicted"/>
<dbReference type="Proteomes" id="UP000264006">
    <property type="component" value="Plasmid pEDY32-46I"/>
</dbReference>
<geneLocation type="plasmid" evidence="2">
    <name>pedy32-46i</name>
</geneLocation>
<reference evidence="1 2" key="1">
    <citation type="submission" date="2018-09" db="EMBL/GenBank/DDBJ databases">
        <title>Complete genome sequence of Euzebya sp. DY32-46 isolated from seawater of Pacific Ocean.</title>
        <authorList>
            <person name="Xu L."/>
            <person name="Wu Y.-H."/>
            <person name="Xu X.-W."/>
        </authorList>
    </citation>
    <scope>NUCLEOTIDE SEQUENCE [LARGE SCALE GENOMIC DNA]</scope>
    <source>
        <strain evidence="1 2">DY32-46</strain>
        <plasmid evidence="2">pedy32-46i</plasmid>
    </source>
</reference>
<dbReference type="EMBL" id="CP031166">
    <property type="protein sequence ID" value="AXV10050.1"/>
    <property type="molecule type" value="Genomic_DNA"/>
</dbReference>
<organism evidence="1 2">
    <name type="scientific">Euzebya pacifica</name>
    <dbReference type="NCBI Taxonomy" id="1608957"/>
    <lineage>
        <taxon>Bacteria</taxon>
        <taxon>Bacillati</taxon>
        <taxon>Actinomycetota</taxon>
        <taxon>Nitriliruptoria</taxon>
        <taxon>Euzebyales</taxon>
    </lineage>
</organism>
<accession>A0A346Y6F3</accession>
<evidence type="ECO:0000313" key="1">
    <source>
        <dbReference type="EMBL" id="AXV10050.1"/>
    </source>
</evidence>
<sequence>MAAPGATCGASHPKAGQATVNVPAASTAAAAADPFAVTDFDSIVAGFDGPATESLRDEADTETRNHVKAAAKSLGGRFPTPSHAWGSANQAVTASMAMLSGAKDMPIPEQIARLEGAAHNLLVAAAVMRAVPASGNGDPGDTDAAHSSVAAALASATEHGTLSLDPDNDNVRTARAYARKLAVDAMQGLDTANPTQTSAEAADRFRQAAQWLTRGVAVIKNRDNDAHQAKKLGAGGLALPAIGSNQILETPEEAQDNAMAFYLSGAADGADDWLKGMDGE</sequence>
<keyword evidence="2" id="KW-1185">Reference proteome</keyword>
<dbReference type="AlphaFoldDB" id="A0A346Y6F3"/>
<protein>
    <submittedName>
        <fullName evidence="1">Uncharacterized protein</fullName>
    </submittedName>
</protein>
<name>A0A346Y6F3_9ACTN</name>
<gene>
    <name evidence="1" type="ORF">DVS28_b0280</name>
</gene>
<evidence type="ECO:0000313" key="2">
    <source>
        <dbReference type="Proteomes" id="UP000264006"/>
    </source>
</evidence>